<evidence type="ECO:0000256" key="3">
    <source>
        <dbReference type="ARBA" id="ARBA00022448"/>
    </source>
</evidence>
<gene>
    <name evidence="7" type="ORF">ABID21_004056</name>
</gene>
<dbReference type="CDD" id="cd08513">
    <property type="entry name" value="PBP2_thermophilic_Hb8_like"/>
    <property type="match status" value="1"/>
</dbReference>
<dbReference type="Pfam" id="PF00496">
    <property type="entry name" value="SBP_bac_5"/>
    <property type="match status" value="1"/>
</dbReference>
<dbReference type="PANTHER" id="PTHR30290:SF9">
    <property type="entry name" value="OLIGOPEPTIDE-BINDING PROTEIN APPA"/>
    <property type="match status" value="1"/>
</dbReference>
<dbReference type="PANTHER" id="PTHR30290">
    <property type="entry name" value="PERIPLASMIC BINDING COMPONENT OF ABC TRANSPORTER"/>
    <property type="match status" value="1"/>
</dbReference>
<dbReference type="Gene3D" id="3.90.76.10">
    <property type="entry name" value="Dipeptide-binding Protein, Domain 1"/>
    <property type="match status" value="1"/>
</dbReference>
<comment type="similarity">
    <text evidence="2">Belongs to the bacterial solute-binding protein 5 family.</text>
</comment>
<feature type="signal peptide" evidence="5">
    <location>
        <begin position="1"/>
        <end position="24"/>
    </location>
</feature>
<evidence type="ECO:0000256" key="5">
    <source>
        <dbReference type="SAM" id="SignalP"/>
    </source>
</evidence>
<dbReference type="InterPro" id="IPR039424">
    <property type="entry name" value="SBP_5"/>
</dbReference>
<dbReference type="Gene3D" id="3.40.190.10">
    <property type="entry name" value="Periplasmic binding protein-like II"/>
    <property type="match status" value="1"/>
</dbReference>
<dbReference type="Gene3D" id="3.10.105.10">
    <property type="entry name" value="Dipeptide-binding Protein, Domain 3"/>
    <property type="match status" value="1"/>
</dbReference>
<dbReference type="EMBL" id="JBEPLJ010000017">
    <property type="protein sequence ID" value="MET3587924.1"/>
    <property type="molecule type" value="Genomic_DNA"/>
</dbReference>
<evidence type="ECO:0000313" key="8">
    <source>
        <dbReference type="Proteomes" id="UP001549031"/>
    </source>
</evidence>
<dbReference type="SUPFAM" id="SSF53850">
    <property type="entry name" value="Periplasmic binding protein-like II"/>
    <property type="match status" value="1"/>
</dbReference>
<organism evidence="7 8">
    <name type="scientific">Pseudorhizobium tarimense</name>
    <dbReference type="NCBI Taxonomy" id="1079109"/>
    <lineage>
        <taxon>Bacteria</taxon>
        <taxon>Pseudomonadati</taxon>
        <taxon>Pseudomonadota</taxon>
        <taxon>Alphaproteobacteria</taxon>
        <taxon>Hyphomicrobiales</taxon>
        <taxon>Rhizobiaceae</taxon>
        <taxon>Rhizobium/Agrobacterium group</taxon>
        <taxon>Pseudorhizobium</taxon>
    </lineage>
</organism>
<dbReference type="InterPro" id="IPR030678">
    <property type="entry name" value="Peptide/Ni-bd"/>
</dbReference>
<keyword evidence="3" id="KW-0813">Transport</keyword>
<accession>A0ABV2HBK4</accession>
<evidence type="ECO:0000313" key="7">
    <source>
        <dbReference type="EMBL" id="MET3587924.1"/>
    </source>
</evidence>
<sequence length="556" mass="61853">MKRYKLFTAFALAATILGASAPMAQPDKSQLVVGQLQFLTNFHPLIQVNNTKRLQVNYGLMPLTAFNPDGENICVLCKELPSIENGAAKFVDNADGTKGMAVTFTLLDELKWGDGEPVTSKDVAFTLKMANDPNIGFSPFNPWTRATTVEIIDDQTFTLHLPEVTPSYASWDHILPEHIEGPVFTENPDSDSYVKQTRYNTDPTNAGLWNGPYLLKEYQIGTRLTWEPNPHWPGDKPKLDKITLSYRNNSSALVQNLLSGEIDAVPVSPGGISFSQMLDVRKQRGDQLAYHTTPGTNLERIAVNLDNPILKDKKVREALLLGIDREAITTVLFDGQQSVADGLLSDRSSFYNNDIEAYAFDPEKAGTLLAEAGWKPGSDGICTNDNGDRLALELATTAGNQTREQIALIIQDQLKNICVEIKPSFVPLQEYNGDLSRRREFSGLIMSSIRFSPSTSPAIALATDRIPTADNSWVGNNFSGYSDPEMDKALEEFSEALSPAAQKDAWAKIQSIFSQDLPMLPLYFYAEAYVSTPDLKDFRMNTYDPLMIWAKEWRRE</sequence>
<feature type="domain" description="Solute-binding protein family 5" evidence="6">
    <location>
        <begin position="99"/>
        <end position="447"/>
    </location>
</feature>
<dbReference type="InterPro" id="IPR000914">
    <property type="entry name" value="SBP_5_dom"/>
</dbReference>
<protein>
    <submittedName>
        <fullName evidence="7">Peptide/nickel transport system substrate-binding protein</fullName>
    </submittedName>
</protein>
<name>A0ABV2HBK4_9HYPH</name>
<keyword evidence="8" id="KW-1185">Reference proteome</keyword>
<dbReference type="PIRSF" id="PIRSF002741">
    <property type="entry name" value="MppA"/>
    <property type="match status" value="1"/>
</dbReference>
<evidence type="ECO:0000256" key="2">
    <source>
        <dbReference type="ARBA" id="ARBA00005695"/>
    </source>
</evidence>
<evidence type="ECO:0000259" key="6">
    <source>
        <dbReference type="Pfam" id="PF00496"/>
    </source>
</evidence>
<dbReference type="Proteomes" id="UP001549031">
    <property type="component" value="Unassembled WGS sequence"/>
</dbReference>
<dbReference type="RefSeq" id="WP_247245629.1">
    <property type="nucleotide sequence ID" value="NZ_JALJRA010000017.1"/>
</dbReference>
<proteinExistence type="inferred from homology"/>
<reference evidence="7 8" key="1">
    <citation type="submission" date="2024-06" db="EMBL/GenBank/DDBJ databases">
        <title>Genomic Encyclopedia of Type Strains, Phase IV (KMG-IV): sequencing the most valuable type-strain genomes for metagenomic binning, comparative biology and taxonomic classification.</title>
        <authorList>
            <person name="Goeker M."/>
        </authorList>
    </citation>
    <scope>NUCLEOTIDE SEQUENCE [LARGE SCALE GENOMIC DNA]</scope>
    <source>
        <strain evidence="7 8">DSM 105042</strain>
    </source>
</reference>
<evidence type="ECO:0000256" key="4">
    <source>
        <dbReference type="ARBA" id="ARBA00022729"/>
    </source>
</evidence>
<keyword evidence="4 5" id="KW-0732">Signal</keyword>
<feature type="chain" id="PRO_5047261773" evidence="5">
    <location>
        <begin position="25"/>
        <end position="556"/>
    </location>
</feature>
<comment type="caution">
    <text evidence="7">The sequence shown here is derived from an EMBL/GenBank/DDBJ whole genome shotgun (WGS) entry which is preliminary data.</text>
</comment>
<comment type="subcellular location">
    <subcellularLocation>
        <location evidence="1">Periplasm</location>
    </subcellularLocation>
</comment>
<evidence type="ECO:0000256" key="1">
    <source>
        <dbReference type="ARBA" id="ARBA00004418"/>
    </source>
</evidence>